<dbReference type="AlphaFoldDB" id="A0A1V2GXX9"/>
<sequence length="198" mass="20730">MRRAVTLLSLLPLLPFGAAAQVMADAQPIDPGPAPSATERLARRLPSELLGYRRISETEALRRGSTVRYAATDGERIMVSVMVYASEGSGTPEEELQRASAETEALAGTGRYRAVTAQALPPAATPALAEATPALRCTSFTLQPQQGRASADGICVALQSGHVVKVRVNSLSQPDAGRAGRMAAEMAEAVGQVFASAR</sequence>
<reference evidence="2 3" key="1">
    <citation type="submission" date="2016-10" db="EMBL/GenBank/DDBJ databases">
        <title>Draft Genome sequence of Roseomonas sp. strain M3.</title>
        <authorList>
            <person name="Subhash Y."/>
            <person name="Lee S."/>
        </authorList>
    </citation>
    <scope>NUCLEOTIDE SEQUENCE [LARGE SCALE GENOMIC DNA]</scope>
    <source>
        <strain evidence="2 3">M3</strain>
    </source>
</reference>
<dbReference type="Proteomes" id="UP000188879">
    <property type="component" value="Unassembled WGS sequence"/>
</dbReference>
<feature type="signal peptide" evidence="1">
    <location>
        <begin position="1"/>
        <end position="20"/>
    </location>
</feature>
<evidence type="ECO:0000313" key="3">
    <source>
        <dbReference type="Proteomes" id="UP000188879"/>
    </source>
</evidence>
<accession>A0A1V2GXX9</accession>
<keyword evidence="1" id="KW-0732">Signal</keyword>
<comment type="caution">
    <text evidence="2">The sequence shown here is derived from an EMBL/GenBank/DDBJ whole genome shotgun (WGS) entry which is preliminary data.</text>
</comment>
<keyword evidence="3" id="KW-1185">Reference proteome</keyword>
<organism evidence="2 3">
    <name type="scientific">Teichococcus deserti</name>
    <dbReference type="NCBI Taxonomy" id="1817963"/>
    <lineage>
        <taxon>Bacteria</taxon>
        <taxon>Pseudomonadati</taxon>
        <taxon>Pseudomonadota</taxon>
        <taxon>Alphaproteobacteria</taxon>
        <taxon>Acetobacterales</taxon>
        <taxon>Roseomonadaceae</taxon>
        <taxon>Roseomonas</taxon>
    </lineage>
</organism>
<feature type="chain" id="PRO_5012640679" evidence="1">
    <location>
        <begin position="21"/>
        <end position="198"/>
    </location>
</feature>
<gene>
    <name evidence="2" type="ORF">BKE38_20160</name>
</gene>
<dbReference type="EMBL" id="MLCO01000217">
    <property type="protein sequence ID" value="ONG49960.1"/>
    <property type="molecule type" value="Genomic_DNA"/>
</dbReference>
<dbReference type="RefSeq" id="WP_076959100.1">
    <property type="nucleotide sequence ID" value="NZ_MLCO01000217.1"/>
</dbReference>
<proteinExistence type="predicted"/>
<protein>
    <submittedName>
        <fullName evidence="2">Uncharacterized protein</fullName>
    </submittedName>
</protein>
<name>A0A1V2GXX9_9PROT</name>
<evidence type="ECO:0000256" key="1">
    <source>
        <dbReference type="SAM" id="SignalP"/>
    </source>
</evidence>
<evidence type="ECO:0000313" key="2">
    <source>
        <dbReference type="EMBL" id="ONG49960.1"/>
    </source>
</evidence>